<dbReference type="Pfam" id="PF22878">
    <property type="entry name" value="SPT2_N"/>
    <property type="match status" value="1"/>
</dbReference>
<accession>A0AAV4WY30</accession>
<organism evidence="6 7">
    <name type="scientific">Caerostris darwini</name>
    <dbReference type="NCBI Taxonomy" id="1538125"/>
    <lineage>
        <taxon>Eukaryota</taxon>
        <taxon>Metazoa</taxon>
        <taxon>Ecdysozoa</taxon>
        <taxon>Arthropoda</taxon>
        <taxon>Chelicerata</taxon>
        <taxon>Arachnida</taxon>
        <taxon>Araneae</taxon>
        <taxon>Araneomorphae</taxon>
        <taxon>Entelegynae</taxon>
        <taxon>Araneoidea</taxon>
        <taxon>Araneidae</taxon>
        <taxon>Caerostris</taxon>
    </lineage>
</organism>
<feature type="region of interest" description="Disordered" evidence="4">
    <location>
        <begin position="493"/>
        <end position="619"/>
    </location>
</feature>
<evidence type="ECO:0000259" key="5">
    <source>
        <dbReference type="Pfam" id="PF22878"/>
    </source>
</evidence>
<feature type="domain" description="SPT2 homolog N-terminal" evidence="5">
    <location>
        <begin position="5"/>
        <end position="97"/>
    </location>
</feature>
<feature type="compositionally biased region" description="Basic and acidic residues" evidence="4">
    <location>
        <begin position="608"/>
        <end position="619"/>
    </location>
</feature>
<evidence type="ECO:0000256" key="3">
    <source>
        <dbReference type="ARBA" id="ARBA00023054"/>
    </source>
</evidence>
<feature type="compositionally biased region" description="Basic residues" evidence="4">
    <location>
        <begin position="429"/>
        <end position="439"/>
    </location>
</feature>
<feature type="compositionally biased region" description="Pro residues" evidence="4">
    <location>
        <begin position="557"/>
        <end position="573"/>
    </location>
</feature>
<comment type="similarity">
    <text evidence="1">Belongs to the SPT2 family.</text>
</comment>
<dbReference type="GO" id="GO:0003677">
    <property type="term" value="F:DNA binding"/>
    <property type="evidence" value="ECO:0007669"/>
    <property type="project" value="TreeGrafter"/>
</dbReference>
<evidence type="ECO:0000313" key="6">
    <source>
        <dbReference type="EMBL" id="GIY87805.1"/>
    </source>
</evidence>
<dbReference type="InterPro" id="IPR013256">
    <property type="entry name" value="Chromatin_SPT2"/>
</dbReference>
<feature type="compositionally biased region" description="Acidic residues" evidence="4">
    <location>
        <begin position="593"/>
        <end position="607"/>
    </location>
</feature>
<reference evidence="6 7" key="1">
    <citation type="submission" date="2021-06" db="EMBL/GenBank/DDBJ databases">
        <title>Caerostris darwini draft genome.</title>
        <authorList>
            <person name="Kono N."/>
            <person name="Arakawa K."/>
        </authorList>
    </citation>
    <scope>NUCLEOTIDE SEQUENCE [LARGE SCALE GENOMIC DNA]</scope>
</reference>
<feature type="compositionally biased region" description="Basic and acidic residues" evidence="4">
    <location>
        <begin position="287"/>
        <end position="299"/>
    </location>
</feature>
<dbReference type="SMART" id="SM00784">
    <property type="entry name" value="SPT2"/>
    <property type="match status" value="1"/>
</dbReference>
<keyword evidence="3" id="KW-0175">Coiled coil</keyword>
<dbReference type="GO" id="GO:0005730">
    <property type="term" value="C:nucleolus"/>
    <property type="evidence" value="ECO:0007669"/>
    <property type="project" value="TreeGrafter"/>
</dbReference>
<evidence type="ECO:0000256" key="2">
    <source>
        <dbReference type="ARBA" id="ARBA00013786"/>
    </source>
</evidence>
<feature type="compositionally biased region" description="Basic and acidic residues" evidence="4">
    <location>
        <begin position="369"/>
        <end position="406"/>
    </location>
</feature>
<feature type="compositionally biased region" description="Basic and acidic residues" evidence="4">
    <location>
        <begin position="172"/>
        <end position="189"/>
    </location>
</feature>
<feature type="compositionally biased region" description="Polar residues" evidence="4">
    <location>
        <begin position="512"/>
        <end position="528"/>
    </location>
</feature>
<dbReference type="AlphaFoldDB" id="A0AAV4WY30"/>
<evidence type="ECO:0000313" key="7">
    <source>
        <dbReference type="Proteomes" id="UP001054837"/>
    </source>
</evidence>
<evidence type="ECO:0000256" key="1">
    <source>
        <dbReference type="ARBA" id="ARBA00006461"/>
    </source>
</evidence>
<dbReference type="GO" id="GO:0042393">
    <property type="term" value="F:histone binding"/>
    <property type="evidence" value="ECO:0007669"/>
    <property type="project" value="TreeGrafter"/>
</dbReference>
<feature type="region of interest" description="Disordered" evidence="4">
    <location>
        <begin position="172"/>
        <end position="454"/>
    </location>
</feature>
<gene>
    <name evidence="6" type="primary">AVEN_262119_1</name>
    <name evidence="6" type="ORF">CDAR_592501</name>
</gene>
<dbReference type="GO" id="GO:0006334">
    <property type="term" value="P:nucleosome assembly"/>
    <property type="evidence" value="ECO:0007669"/>
    <property type="project" value="TreeGrafter"/>
</dbReference>
<sequence length="686" mass="79169">MCSTLDFKELLNIADINKVEAKDEASIKRYSTILPPAKKPQKSGVQSDGVRRFLEKKKAEEAAKAAEDKKKKEKLLLLRSQNSKNNKKAKIMASRTKDNDFSRIKLSEDELASKQKIEQEIQRKHLNDKVERMKCRIELEEKEKALPKKRKRKSKTGEIVLEPYIEEKIEEKFKDSKNNFKSKSSEHKSQRPPPPPMSFHELLKVAEKKQHEPVHIPVKAKTEERLFTKRERKIFEEEQERARRLQERAKLDELPKNSKSLKPSKHSSNNEKSLTVEKSTTKKPHIIHVEKGSKDESQKFKIPKSSASVGKSGIIPKIEKRENIPKVEKSAIPKTEKNKVTKPSSSNHKSLTLQTEARHSQHTPSVKSQTEKHLKYDREKLSKSSKSGEKLHTSKQLTNHEQEKSSQKTIPMTQKHPVKQNVKTVAKPVFKKPLPKKNGIKIAPVTATPPTQELSLSSDTLAKLEQCLRERLEKEIAEKMAAELASIKSAISVPPPALKPTINKVPEKTKHVNGTHSAMNGRTVNKVPSHQAVRNLPKKNGERTLVHPRASERRPGPSKPPPPKPFHPNPYLDPPRRRLEPQLPVKKKRRIEDEDDDDEEDDDMSDFIDDRPSQNDEDYSKYIKEIFNYDRNKYVDIDDDDIVESSYVEQMKEETRSTKLGYLEDLEEERKLREMEKKRKMKKMKK</sequence>
<dbReference type="Proteomes" id="UP001054837">
    <property type="component" value="Unassembled WGS sequence"/>
</dbReference>
<dbReference type="GO" id="GO:0006360">
    <property type="term" value="P:transcription by RNA polymerase I"/>
    <property type="evidence" value="ECO:0007669"/>
    <property type="project" value="TreeGrafter"/>
</dbReference>
<protein>
    <recommendedName>
        <fullName evidence="2">Protein SPT2 homolog</fullName>
    </recommendedName>
</protein>
<feature type="compositionally biased region" description="Polar residues" evidence="4">
    <location>
        <begin position="341"/>
        <end position="355"/>
    </location>
</feature>
<keyword evidence="7" id="KW-1185">Reference proteome</keyword>
<name>A0AAV4WY30_9ARAC</name>
<feature type="compositionally biased region" description="Basic and acidic residues" evidence="4">
    <location>
        <begin position="317"/>
        <end position="339"/>
    </location>
</feature>
<dbReference type="Pfam" id="PF08243">
    <property type="entry name" value="SPT2"/>
    <property type="match status" value="1"/>
</dbReference>
<dbReference type="PANTHER" id="PTHR22691:SF8">
    <property type="entry name" value="PROTEIN SPT2 HOMOLOG"/>
    <property type="match status" value="1"/>
</dbReference>
<feature type="compositionally biased region" description="Basic and acidic residues" evidence="4">
    <location>
        <begin position="201"/>
        <end position="256"/>
    </location>
</feature>
<dbReference type="InterPro" id="IPR054552">
    <property type="entry name" value="SPT2_N"/>
</dbReference>
<dbReference type="EMBL" id="BPLQ01015388">
    <property type="protein sequence ID" value="GIY87805.1"/>
    <property type="molecule type" value="Genomic_DNA"/>
</dbReference>
<dbReference type="PANTHER" id="PTHR22691">
    <property type="entry name" value="YEAST SPT2-RELATED"/>
    <property type="match status" value="1"/>
</dbReference>
<comment type="caution">
    <text evidence="6">The sequence shown here is derived from an EMBL/GenBank/DDBJ whole genome shotgun (WGS) entry which is preliminary data.</text>
</comment>
<evidence type="ECO:0000256" key="4">
    <source>
        <dbReference type="SAM" id="MobiDB-lite"/>
    </source>
</evidence>
<feature type="compositionally biased region" description="Basic and acidic residues" evidence="4">
    <location>
        <begin position="539"/>
        <end position="555"/>
    </location>
</feature>
<proteinExistence type="inferred from homology"/>